<gene>
    <name evidence="11" type="ORF">H9746_02990</name>
</gene>
<dbReference type="CDD" id="cd02801">
    <property type="entry name" value="DUS_like_FMN"/>
    <property type="match status" value="1"/>
</dbReference>
<evidence type="ECO:0000256" key="8">
    <source>
        <dbReference type="PIRSR" id="PIRSR006621-1"/>
    </source>
</evidence>
<dbReference type="InterPro" id="IPR001269">
    <property type="entry name" value="DUS_fam"/>
</dbReference>
<dbReference type="Pfam" id="PF01207">
    <property type="entry name" value="Dus"/>
    <property type="match status" value="1"/>
</dbReference>
<dbReference type="EC" id="1.3.1.-" evidence="7"/>
<comment type="cofactor">
    <cofactor evidence="1 7 9">
        <name>FMN</name>
        <dbReference type="ChEBI" id="CHEBI:58210"/>
    </cofactor>
</comment>
<comment type="similarity">
    <text evidence="7">Belongs to the dus family.</text>
</comment>
<sequence length="314" mass="36707">MKYYFAPLEGLTNYVYRNIHAEYFGKLDKYFTPFLSPNQNKKFSSREKNDVLPENNVGLNVIPQLLTNNSENFIWGCNELEKIGYTEVNLNLGCPSGTVVSKKKGSGFLTELDVLDRFLDNIYNKTNINISIKTRLGRYSADEFEEILNIFNKYPIYELTVHPRVQTDFYKNPVNKDAFYKYFDKIKAPVCYNGDIFTESDLKIEKVNAVMLGRGLIANPFFVSNIKGENVFDKQIIREFHDKLYSTYKETLSGDVPVLHKMKEIWFYMHILFSASETVWKKLRKAKNLKEYEMLINTIFSYELNENPVYCGLK</sequence>
<evidence type="ECO:0000256" key="5">
    <source>
        <dbReference type="ARBA" id="ARBA00022857"/>
    </source>
</evidence>
<dbReference type="GO" id="GO:0003723">
    <property type="term" value="F:RNA binding"/>
    <property type="evidence" value="ECO:0007669"/>
    <property type="project" value="TreeGrafter"/>
</dbReference>
<keyword evidence="2 7" id="KW-0285">Flavoprotein</keyword>
<dbReference type="PANTHER" id="PTHR45846">
    <property type="entry name" value="TRNA-DIHYDROURIDINE(47) SYNTHASE [NAD(P)(+)]-LIKE"/>
    <property type="match status" value="1"/>
</dbReference>
<reference evidence="11" key="1">
    <citation type="journal article" date="2021" name="PeerJ">
        <title>Extensive microbial diversity within the chicken gut microbiome revealed by metagenomics and culture.</title>
        <authorList>
            <person name="Gilroy R."/>
            <person name="Ravi A."/>
            <person name="Getino M."/>
            <person name="Pursley I."/>
            <person name="Horton D.L."/>
            <person name="Alikhan N.F."/>
            <person name="Baker D."/>
            <person name="Gharbi K."/>
            <person name="Hall N."/>
            <person name="Watson M."/>
            <person name="Adriaenssens E.M."/>
            <person name="Foster-Nyarko E."/>
            <person name="Jarju S."/>
            <person name="Secka A."/>
            <person name="Antonio M."/>
            <person name="Oren A."/>
            <person name="Chaudhuri R.R."/>
            <person name="La Ragione R."/>
            <person name="Hildebrand F."/>
            <person name="Pallen M.J."/>
        </authorList>
    </citation>
    <scope>NUCLEOTIDE SEQUENCE</scope>
    <source>
        <strain evidence="11">CHK193-4272</strain>
    </source>
</reference>
<evidence type="ECO:0000313" key="11">
    <source>
        <dbReference type="EMBL" id="HIV61800.1"/>
    </source>
</evidence>
<dbReference type="GO" id="GO:0017150">
    <property type="term" value="F:tRNA dihydrouridine synthase activity"/>
    <property type="evidence" value="ECO:0007669"/>
    <property type="project" value="InterPro"/>
</dbReference>
<dbReference type="EMBL" id="DXIE01000021">
    <property type="protein sequence ID" value="HIV61800.1"/>
    <property type="molecule type" value="Genomic_DNA"/>
</dbReference>
<name>A0A9D1TIC0_9FIRM</name>
<dbReference type="PROSITE" id="PS01136">
    <property type="entry name" value="UPF0034"/>
    <property type="match status" value="1"/>
</dbReference>
<evidence type="ECO:0000256" key="7">
    <source>
        <dbReference type="PIRNR" id="PIRNR006621"/>
    </source>
</evidence>
<dbReference type="GO" id="GO:0050660">
    <property type="term" value="F:flavin adenine dinucleotide binding"/>
    <property type="evidence" value="ECO:0007669"/>
    <property type="project" value="InterPro"/>
</dbReference>
<evidence type="ECO:0000256" key="1">
    <source>
        <dbReference type="ARBA" id="ARBA00001917"/>
    </source>
</evidence>
<keyword evidence="4 7" id="KW-0819">tRNA processing</keyword>
<feature type="domain" description="DUS-like FMN-binding" evidence="10">
    <location>
        <begin position="5"/>
        <end position="294"/>
    </location>
</feature>
<feature type="binding site" evidence="9">
    <location>
        <position position="162"/>
    </location>
    <ligand>
        <name>FMN</name>
        <dbReference type="ChEBI" id="CHEBI:58210"/>
    </ligand>
</feature>
<evidence type="ECO:0000256" key="9">
    <source>
        <dbReference type="PIRSR" id="PIRSR006621-2"/>
    </source>
</evidence>
<dbReference type="SUPFAM" id="SSF51395">
    <property type="entry name" value="FMN-linked oxidoreductases"/>
    <property type="match status" value="1"/>
</dbReference>
<dbReference type="Proteomes" id="UP000886808">
    <property type="component" value="Unassembled WGS sequence"/>
</dbReference>
<evidence type="ECO:0000259" key="10">
    <source>
        <dbReference type="Pfam" id="PF01207"/>
    </source>
</evidence>
<reference evidence="11" key="2">
    <citation type="submission" date="2021-04" db="EMBL/GenBank/DDBJ databases">
        <authorList>
            <person name="Gilroy R."/>
        </authorList>
    </citation>
    <scope>NUCLEOTIDE SEQUENCE</scope>
    <source>
        <strain evidence="11">CHK193-4272</strain>
    </source>
</reference>
<keyword evidence="9" id="KW-0547">Nucleotide-binding</keyword>
<keyword evidence="5" id="KW-0521">NADP</keyword>
<accession>A0A9D1TIC0</accession>
<evidence type="ECO:0000256" key="4">
    <source>
        <dbReference type="ARBA" id="ARBA00022694"/>
    </source>
</evidence>
<dbReference type="InterPro" id="IPR018517">
    <property type="entry name" value="tRNA_hU_synthase_CS"/>
</dbReference>
<dbReference type="PANTHER" id="PTHR45846:SF1">
    <property type="entry name" value="TRNA-DIHYDROURIDINE(47) SYNTHASE [NAD(P)(+)]-LIKE"/>
    <property type="match status" value="1"/>
</dbReference>
<feature type="binding site" evidence="9">
    <location>
        <begin position="213"/>
        <end position="214"/>
    </location>
    <ligand>
        <name>FMN</name>
        <dbReference type="ChEBI" id="CHEBI:58210"/>
    </ligand>
</feature>
<keyword evidence="6 7" id="KW-0560">Oxidoreductase</keyword>
<proteinExistence type="inferred from homology"/>
<dbReference type="AlphaFoldDB" id="A0A9D1TIC0"/>
<dbReference type="InterPro" id="IPR035587">
    <property type="entry name" value="DUS-like_FMN-bd"/>
</dbReference>
<feature type="active site" description="Proton donor" evidence="8">
    <location>
        <position position="94"/>
    </location>
</feature>
<comment type="caution">
    <text evidence="11">The sequence shown here is derived from an EMBL/GenBank/DDBJ whole genome shotgun (WGS) entry which is preliminary data.</text>
</comment>
<evidence type="ECO:0000256" key="6">
    <source>
        <dbReference type="ARBA" id="ARBA00023002"/>
    </source>
</evidence>
<evidence type="ECO:0000313" key="12">
    <source>
        <dbReference type="Proteomes" id="UP000886808"/>
    </source>
</evidence>
<evidence type="ECO:0000256" key="2">
    <source>
        <dbReference type="ARBA" id="ARBA00022630"/>
    </source>
</evidence>
<organism evidence="11 12">
    <name type="scientific">Candidatus Butyricicoccus avistercoris</name>
    <dbReference type="NCBI Taxonomy" id="2838518"/>
    <lineage>
        <taxon>Bacteria</taxon>
        <taxon>Bacillati</taxon>
        <taxon>Bacillota</taxon>
        <taxon>Clostridia</taxon>
        <taxon>Eubacteriales</taxon>
        <taxon>Butyricicoccaceae</taxon>
        <taxon>Butyricicoccus</taxon>
    </lineage>
</organism>
<feature type="binding site" evidence="9">
    <location>
        <position position="133"/>
    </location>
    <ligand>
        <name>FMN</name>
        <dbReference type="ChEBI" id="CHEBI:58210"/>
    </ligand>
</feature>
<feature type="binding site" evidence="9">
    <location>
        <position position="64"/>
    </location>
    <ligand>
        <name>FMN</name>
        <dbReference type="ChEBI" id="CHEBI:58210"/>
    </ligand>
</feature>
<protein>
    <recommendedName>
        <fullName evidence="7">tRNA-dihydrouridine synthase</fullName>
        <ecNumber evidence="7">1.3.1.-</ecNumber>
    </recommendedName>
</protein>
<keyword evidence="3 7" id="KW-0288">FMN</keyword>
<dbReference type="PIRSF" id="PIRSF006621">
    <property type="entry name" value="Dus"/>
    <property type="match status" value="1"/>
</dbReference>
<dbReference type="Gene3D" id="3.20.20.70">
    <property type="entry name" value="Aldolase class I"/>
    <property type="match status" value="1"/>
</dbReference>
<dbReference type="InterPro" id="IPR013785">
    <property type="entry name" value="Aldolase_TIM"/>
</dbReference>
<comment type="function">
    <text evidence="7">Catalyzes the synthesis of 5,6-dihydrouridine (D), a modified base found in the D-loop of most tRNAs, via the reduction of the C5-C6 double bond in target uridines.</text>
</comment>
<evidence type="ECO:0000256" key="3">
    <source>
        <dbReference type="ARBA" id="ARBA00022643"/>
    </source>
</evidence>